<evidence type="ECO:0000313" key="1">
    <source>
        <dbReference type="EMBL" id="TNY19852.1"/>
    </source>
</evidence>
<dbReference type="Proteomes" id="UP000311382">
    <property type="component" value="Unassembled WGS sequence"/>
</dbReference>
<sequence>MALAPQFATHRIAGTASASHTLELFLDIVCPYSRKQLQGVRDHLLPLIDGDDGPLKDHLSIIIRQVPQPWHSSSTLVHEAALAASKVLVDSGKQYSDPAVKHAWAKYFYALIDGQEAFHDEPCAVESPNQTRARLADLAASTIGVDRGAFLEAISVGKGNAGTPVTADLKLQIKFARSRAVHVTPTVFLDGLAEPSISSSFSGDDWKHFVNDKVLPSGAAKL</sequence>
<dbReference type="PANTHER" id="PTHR33875:SF2">
    <property type="entry name" value="ACR183CP"/>
    <property type="match status" value="1"/>
</dbReference>
<dbReference type="OrthoDB" id="37297at2759"/>
<dbReference type="InterPro" id="IPR036249">
    <property type="entry name" value="Thioredoxin-like_sf"/>
</dbReference>
<comment type="caution">
    <text evidence="1">The sequence shown here is derived from an EMBL/GenBank/DDBJ whole genome shotgun (WGS) entry which is preliminary data.</text>
</comment>
<accession>A0A5C5FUG0</accession>
<proteinExistence type="predicted"/>
<dbReference type="AlphaFoldDB" id="A0A5C5FUG0"/>
<evidence type="ECO:0008006" key="3">
    <source>
        <dbReference type="Google" id="ProtNLM"/>
    </source>
</evidence>
<evidence type="ECO:0000313" key="2">
    <source>
        <dbReference type="Proteomes" id="UP000311382"/>
    </source>
</evidence>
<reference evidence="1 2" key="1">
    <citation type="submission" date="2019-03" db="EMBL/GenBank/DDBJ databases">
        <title>Rhodosporidium diobovatum UCD-FST 08-225 genome sequencing, assembly, and annotation.</title>
        <authorList>
            <person name="Fakankun I.U."/>
            <person name="Fristensky B."/>
            <person name="Levin D.B."/>
        </authorList>
    </citation>
    <scope>NUCLEOTIDE SEQUENCE [LARGE SCALE GENOMIC DNA]</scope>
    <source>
        <strain evidence="1 2">UCD-FST 08-225</strain>
    </source>
</reference>
<dbReference type="PANTHER" id="PTHR33875">
    <property type="entry name" value="OS09G0542200 PROTEIN"/>
    <property type="match status" value="1"/>
</dbReference>
<dbReference type="Gene3D" id="3.40.30.10">
    <property type="entry name" value="Glutaredoxin"/>
    <property type="match status" value="1"/>
</dbReference>
<keyword evidence="2" id="KW-1185">Reference proteome</keyword>
<dbReference type="STRING" id="5288.A0A5C5FUG0"/>
<dbReference type="EMBL" id="SOZI01000083">
    <property type="protein sequence ID" value="TNY19852.1"/>
    <property type="molecule type" value="Genomic_DNA"/>
</dbReference>
<gene>
    <name evidence="1" type="ORF">DMC30DRAFT_378401</name>
</gene>
<protein>
    <recommendedName>
        <fullName evidence="3">Thioredoxin-like fold domain-containing protein</fullName>
    </recommendedName>
</protein>
<organism evidence="1 2">
    <name type="scientific">Rhodotorula diobovata</name>
    <dbReference type="NCBI Taxonomy" id="5288"/>
    <lineage>
        <taxon>Eukaryota</taxon>
        <taxon>Fungi</taxon>
        <taxon>Dikarya</taxon>
        <taxon>Basidiomycota</taxon>
        <taxon>Pucciniomycotina</taxon>
        <taxon>Microbotryomycetes</taxon>
        <taxon>Sporidiobolales</taxon>
        <taxon>Sporidiobolaceae</taxon>
        <taxon>Rhodotorula</taxon>
    </lineage>
</organism>
<dbReference type="SUPFAM" id="SSF52833">
    <property type="entry name" value="Thioredoxin-like"/>
    <property type="match status" value="1"/>
</dbReference>
<name>A0A5C5FUG0_9BASI</name>